<gene>
    <name evidence="2" type="ORF">RCL2_001354500</name>
    <name evidence="1" type="ORF">RclHR1_02680026</name>
</gene>
<evidence type="ECO:0000313" key="1">
    <source>
        <dbReference type="EMBL" id="GBB96092.1"/>
    </source>
</evidence>
<dbReference type="Proteomes" id="UP000247702">
    <property type="component" value="Unassembled WGS sequence"/>
</dbReference>
<protein>
    <submittedName>
        <fullName evidence="1">Uncharacterized protein</fullName>
    </submittedName>
</protein>
<keyword evidence="3" id="KW-1185">Reference proteome</keyword>
<dbReference type="EMBL" id="BEXD01001868">
    <property type="protein sequence ID" value="GBB96092.1"/>
    <property type="molecule type" value="Genomic_DNA"/>
</dbReference>
<dbReference type="EMBL" id="BLAL01000160">
    <property type="protein sequence ID" value="GES86491.1"/>
    <property type="molecule type" value="Genomic_DNA"/>
</dbReference>
<organism evidence="1 3">
    <name type="scientific">Rhizophagus clarus</name>
    <dbReference type="NCBI Taxonomy" id="94130"/>
    <lineage>
        <taxon>Eukaryota</taxon>
        <taxon>Fungi</taxon>
        <taxon>Fungi incertae sedis</taxon>
        <taxon>Mucoromycota</taxon>
        <taxon>Glomeromycotina</taxon>
        <taxon>Glomeromycetes</taxon>
        <taxon>Glomerales</taxon>
        <taxon>Glomeraceae</taxon>
        <taxon>Rhizophagus</taxon>
    </lineage>
</organism>
<name>A0A2Z6R5H7_9GLOM</name>
<reference evidence="1 3" key="1">
    <citation type="submission" date="2017-11" db="EMBL/GenBank/DDBJ databases">
        <title>The genome of Rhizophagus clarus HR1 reveals common genetic basis of auxotrophy among arbuscular mycorrhizal fungi.</title>
        <authorList>
            <person name="Kobayashi Y."/>
        </authorList>
    </citation>
    <scope>NUCLEOTIDE SEQUENCE [LARGE SCALE GENOMIC DNA]</scope>
    <source>
        <strain evidence="1 3">HR1</strain>
    </source>
</reference>
<dbReference type="Proteomes" id="UP000615446">
    <property type="component" value="Unassembled WGS sequence"/>
</dbReference>
<comment type="caution">
    <text evidence="1">The sequence shown here is derived from an EMBL/GenBank/DDBJ whole genome shotgun (WGS) entry which is preliminary data.</text>
</comment>
<sequence length="74" mass="8312">MFWNTFKSETAEVMLKQAEIKTTASMSAIGNNESRDLDTQLETDTSSSKIDLVKSEEAHSKIACECLRVVEKQK</sequence>
<dbReference type="AlphaFoldDB" id="A0A2Z6R5H7"/>
<evidence type="ECO:0000313" key="2">
    <source>
        <dbReference type="EMBL" id="GES86491.1"/>
    </source>
</evidence>
<proteinExistence type="predicted"/>
<evidence type="ECO:0000313" key="3">
    <source>
        <dbReference type="Proteomes" id="UP000247702"/>
    </source>
</evidence>
<reference evidence="2" key="2">
    <citation type="submission" date="2019-10" db="EMBL/GenBank/DDBJ databases">
        <title>Conservation and host-specific expression of non-tandemly repeated heterogenous ribosome RNA gene in arbuscular mycorrhizal fungi.</title>
        <authorList>
            <person name="Maeda T."/>
            <person name="Kobayashi Y."/>
            <person name="Nakagawa T."/>
            <person name="Ezawa T."/>
            <person name="Yamaguchi K."/>
            <person name="Bino T."/>
            <person name="Nishimoto Y."/>
            <person name="Shigenobu S."/>
            <person name="Kawaguchi M."/>
        </authorList>
    </citation>
    <scope>NUCLEOTIDE SEQUENCE</scope>
    <source>
        <strain evidence="2">HR1</strain>
    </source>
</reference>
<accession>A0A2Z6R5H7</accession>